<feature type="coiled-coil region" evidence="5">
    <location>
        <begin position="5"/>
        <end position="32"/>
    </location>
</feature>
<feature type="domain" description="PIN" evidence="8">
    <location>
        <begin position="604"/>
        <end position="772"/>
    </location>
</feature>
<evidence type="ECO:0000256" key="2">
    <source>
        <dbReference type="ARBA" id="ARBA00004496"/>
    </source>
</evidence>
<dbReference type="Pfam" id="PF10374">
    <property type="entry name" value="EST1"/>
    <property type="match status" value="1"/>
</dbReference>
<comment type="subcellular location">
    <subcellularLocation>
        <location evidence="2">Cytoplasm</location>
    </subcellularLocation>
    <subcellularLocation>
        <location evidence="1">Nucleus</location>
    </subcellularLocation>
</comment>
<dbReference type="PANTHER" id="PTHR15696">
    <property type="entry name" value="SMG-7 SUPPRESSOR WITH MORPHOLOGICAL EFFECT ON GENITALIA PROTEIN 7"/>
    <property type="match status" value="1"/>
</dbReference>
<name>A0A8H4AI40_GIGMA</name>
<dbReference type="InterPro" id="IPR011990">
    <property type="entry name" value="TPR-like_helical_dom_sf"/>
</dbReference>
<keyword evidence="10" id="KW-1185">Reference proteome</keyword>
<dbReference type="Pfam" id="PF13638">
    <property type="entry name" value="PIN_4"/>
    <property type="match status" value="1"/>
</dbReference>
<sequence length="779" mass="90781">MSTNVIEDRKRLKELISEASDLERELKKQEQEKRKTDSPEKSAELVEESEFLRNSLKDVYEDILLSDLKFANEHNIEEKLWRYVFYNYIEELRQKLRRIDKNEKANEFQAIYLELCRYLDLGTGFYHTTINSLKLRENIDLDRIGIEIFKNTVTTSPPAPRTISKLRRKELTAESIQRCLIRLGDFARYRETLLGVDERRWEFSKQFYMKAARIYCEDGKAQAQLALLSMLRDNDLDVVYWYCFSLATKQPPGVSADNLKVFYTKFSQRIRQDNLNTNVLSGIRDFERKFLTIHRYLFEKDAENVIPEEIIDQFTHLLPSQNDSLQNLGSLLKKIIFILIFTVWDLRNSTAQNRAIELRNIESMTIGLGFGFLIPVMENINLTWDFENGSDPIVKECLPAVSIWCQYLGTLMDLLSQLYNYSKSIEKENERIAGIFLTNMRNFFKSFASILNNPKIYDLLGANHDLAELAKYSIFEDVEFLGVVPFRPFQRNLNFTNNANPLCVMIARLIIYGKKLSKSFDILYYDESASQFTLIDEESKKKERQQRMMKLMAQQRLKDEIDTMENKLQKFGVSARRSYESPNSIPISLPESAISKSKSSPKQCVVDTSVILNHLNSVKNWVADEKYSVIVPLDVIDSLDLIKKGNNQENVRAREAIRFLDQVGSQRNHEHLIRAQKTNEKLPHWTSAEEFLIEESFRDYSSHAHKIEKTEDPTERCDNNITEERPIAGIPQEFRPTLSCWLYFARLANVDDILFVTENQELTKYAKMFGVPVVGVGNV</sequence>
<dbReference type="GO" id="GO:0042162">
    <property type="term" value="F:telomeric DNA binding"/>
    <property type="evidence" value="ECO:0007669"/>
    <property type="project" value="TreeGrafter"/>
</dbReference>
<dbReference type="Gene3D" id="1.25.40.10">
    <property type="entry name" value="Tetratricopeptide repeat domain"/>
    <property type="match status" value="1"/>
</dbReference>
<dbReference type="InterPro" id="IPR018834">
    <property type="entry name" value="DNA/RNA-bd_Est1-type"/>
</dbReference>
<accession>A0A8H4AI40</accession>
<reference evidence="9 10" key="1">
    <citation type="journal article" date="2019" name="Environ. Microbiol.">
        <title>At the nexus of three kingdoms: the genome of the mycorrhizal fungus Gigaspora margarita provides insights into plant, endobacterial and fungal interactions.</title>
        <authorList>
            <person name="Venice F."/>
            <person name="Ghignone S."/>
            <person name="Salvioli di Fossalunga A."/>
            <person name="Amselem J."/>
            <person name="Novero M."/>
            <person name="Xianan X."/>
            <person name="Sedzielewska Toro K."/>
            <person name="Morin E."/>
            <person name="Lipzen A."/>
            <person name="Grigoriev I.V."/>
            <person name="Henrissat B."/>
            <person name="Martin F.M."/>
            <person name="Bonfante P."/>
        </authorList>
    </citation>
    <scope>NUCLEOTIDE SEQUENCE [LARGE SCALE GENOMIC DNA]</scope>
    <source>
        <strain evidence="9 10">BEG34</strain>
    </source>
</reference>
<dbReference type="PANTHER" id="PTHR15696:SF0">
    <property type="entry name" value="TELOMERASE-BINDING PROTEIN EST1A"/>
    <property type="match status" value="1"/>
</dbReference>
<protein>
    <submittedName>
        <fullName evidence="9">Telomerase regulator est1</fullName>
    </submittedName>
</protein>
<evidence type="ECO:0000259" key="7">
    <source>
        <dbReference type="Pfam" id="PF10374"/>
    </source>
</evidence>
<evidence type="ECO:0000313" key="10">
    <source>
        <dbReference type="Proteomes" id="UP000439903"/>
    </source>
</evidence>
<evidence type="ECO:0000256" key="1">
    <source>
        <dbReference type="ARBA" id="ARBA00004123"/>
    </source>
</evidence>
<evidence type="ECO:0000259" key="6">
    <source>
        <dbReference type="Pfam" id="PF10373"/>
    </source>
</evidence>
<keyword evidence="5" id="KW-0175">Coiled coil</keyword>
<evidence type="ECO:0000256" key="5">
    <source>
        <dbReference type="SAM" id="Coils"/>
    </source>
</evidence>
<dbReference type="GO" id="GO:0005737">
    <property type="term" value="C:cytoplasm"/>
    <property type="evidence" value="ECO:0007669"/>
    <property type="project" value="UniProtKB-SubCell"/>
</dbReference>
<feature type="domain" description="Telomerase activating protein Est1-like N-terminal" evidence="7">
    <location>
        <begin position="76"/>
        <end position="193"/>
    </location>
</feature>
<proteinExistence type="predicted"/>
<dbReference type="Proteomes" id="UP000439903">
    <property type="component" value="Unassembled WGS sequence"/>
</dbReference>
<dbReference type="GO" id="GO:0005697">
    <property type="term" value="C:telomerase holoenzyme complex"/>
    <property type="evidence" value="ECO:0007669"/>
    <property type="project" value="TreeGrafter"/>
</dbReference>
<dbReference type="InterPro" id="IPR002716">
    <property type="entry name" value="PIN_dom"/>
</dbReference>
<evidence type="ECO:0000259" key="8">
    <source>
        <dbReference type="Pfam" id="PF13638"/>
    </source>
</evidence>
<dbReference type="Pfam" id="PF10373">
    <property type="entry name" value="EST1_DNA_bind"/>
    <property type="match status" value="1"/>
</dbReference>
<dbReference type="InterPro" id="IPR045153">
    <property type="entry name" value="Est1/Ebs1-like"/>
</dbReference>
<organism evidence="9 10">
    <name type="scientific">Gigaspora margarita</name>
    <dbReference type="NCBI Taxonomy" id="4874"/>
    <lineage>
        <taxon>Eukaryota</taxon>
        <taxon>Fungi</taxon>
        <taxon>Fungi incertae sedis</taxon>
        <taxon>Mucoromycota</taxon>
        <taxon>Glomeromycotina</taxon>
        <taxon>Glomeromycetes</taxon>
        <taxon>Diversisporales</taxon>
        <taxon>Gigasporaceae</taxon>
        <taxon>Gigaspora</taxon>
    </lineage>
</organism>
<comment type="caution">
    <text evidence="9">The sequence shown here is derived from an EMBL/GenBank/DDBJ whole genome shotgun (WGS) entry which is preliminary data.</text>
</comment>
<keyword evidence="3" id="KW-0963">Cytoplasm</keyword>
<dbReference type="SUPFAM" id="SSF48452">
    <property type="entry name" value="TPR-like"/>
    <property type="match status" value="1"/>
</dbReference>
<dbReference type="OrthoDB" id="69928at2759"/>
<dbReference type="GO" id="GO:0070034">
    <property type="term" value="F:telomerase RNA binding"/>
    <property type="evidence" value="ECO:0007669"/>
    <property type="project" value="TreeGrafter"/>
</dbReference>
<keyword evidence="4" id="KW-0539">Nucleus</keyword>
<feature type="domain" description="DNA/RNA-binding" evidence="6">
    <location>
        <begin position="204"/>
        <end position="488"/>
    </location>
</feature>
<evidence type="ECO:0000256" key="4">
    <source>
        <dbReference type="ARBA" id="ARBA00023242"/>
    </source>
</evidence>
<dbReference type="AlphaFoldDB" id="A0A8H4AI40"/>
<dbReference type="InterPro" id="IPR019458">
    <property type="entry name" value="Est1-like_N"/>
</dbReference>
<dbReference type="Gene3D" id="3.40.50.1010">
    <property type="entry name" value="5'-nuclease"/>
    <property type="match status" value="1"/>
</dbReference>
<evidence type="ECO:0000256" key="3">
    <source>
        <dbReference type="ARBA" id="ARBA00022490"/>
    </source>
</evidence>
<gene>
    <name evidence="9" type="ORF">F8M41_020616</name>
</gene>
<dbReference type="EMBL" id="WTPW01000573">
    <property type="protein sequence ID" value="KAF0497939.1"/>
    <property type="molecule type" value="Genomic_DNA"/>
</dbReference>
<dbReference type="GO" id="GO:0000184">
    <property type="term" value="P:nuclear-transcribed mRNA catabolic process, nonsense-mediated decay"/>
    <property type="evidence" value="ECO:0007669"/>
    <property type="project" value="TreeGrafter"/>
</dbReference>
<evidence type="ECO:0000313" key="9">
    <source>
        <dbReference type="EMBL" id="KAF0497939.1"/>
    </source>
</evidence>